<feature type="compositionally biased region" description="Pro residues" evidence="1">
    <location>
        <begin position="176"/>
        <end position="185"/>
    </location>
</feature>
<protein>
    <submittedName>
        <fullName evidence="3">Uncharacterized protein</fullName>
    </submittedName>
</protein>
<feature type="region of interest" description="Disordered" evidence="1">
    <location>
        <begin position="170"/>
        <end position="273"/>
    </location>
</feature>
<evidence type="ECO:0000256" key="2">
    <source>
        <dbReference type="SAM" id="Phobius"/>
    </source>
</evidence>
<reference evidence="3 4" key="1">
    <citation type="submission" date="2022-09" db="EMBL/GenBank/DDBJ databases">
        <authorList>
            <person name="Palmer J.M."/>
        </authorList>
    </citation>
    <scope>NUCLEOTIDE SEQUENCE [LARGE SCALE GENOMIC DNA]</scope>
    <source>
        <strain evidence="3 4">DSM 7382</strain>
    </source>
</reference>
<evidence type="ECO:0000256" key="1">
    <source>
        <dbReference type="SAM" id="MobiDB-lite"/>
    </source>
</evidence>
<dbReference type="Proteomes" id="UP001385951">
    <property type="component" value="Unassembled WGS sequence"/>
</dbReference>
<sequence>MAVTQDGQITEPAMNSLELALAIAIPVTFGVCLLVAVPFFVKCWRRRNRKKQTFKKIDIEKAIWGHTRNISETNTPLLTKSEHSSSTEHDDDFPLPSPDRNMTFVFPAPSALPSNPQPFYAPPSRDNAKTSLPVAEKSTRPPSRSPLSQVQTRVVSPPAQPQLLASLPPVRYIPPTLQPSSPPLPQVLSQTRQEQGSVLPPSLSRSKTPDLLRRPSFLTQPREAPSFLGPQRTKSRRRPQPTLARIATTRSTRNYHAEDEQAPPSPVSTASIYSQSSATTSVWNAFEQPWNTNKAIPPIPEHPSAPASPPTAFGTSGDRAETSGNSRKERKRDNTVHSISDSFHSDSYFGEEDSEVISPSRLTESPLQYDPFWSHVLGDNKLTTSDLKEPAIRTNPESVASHPPKQVSDPSMTYSVPVYGVVSKEGKHEVYDRWDAIPITPTQGRC</sequence>
<gene>
    <name evidence="3" type="ORF">QCA50_005823</name>
</gene>
<dbReference type="EMBL" id="JASBNA010000006">
    <property type="protein sequence ID" value="KAK7690724.1"/>
    <property type="molecule type" value="Genomic_DNA"/>
</dbReference>
<accession>A0AAW0GHT3</accession>
<feature type="compositionally biased region" description="Polar residues" evidence="1">
    <location>
        <begin position="140"/>
        <end position="154"/>
    </location>
</feature>
<comment type="caution">
    <text evidence="3">The sequence shown here is derived from an EMBL/GenBank/DDBJ whole genome shotgun (WGS) entry which is preliminary data.</text>
</comment>
<proteinExistence type="predicted"/>
<organism evidence="3 4">
    <name type="scientific">Cerrena zonata</name>
    <dbReference type="NCBI Taxonomy" id="2478898"/>
    <lineage>
        <taxon>Eukaryota</taxon>
        <taxon>Fungi</taxon>
        <taxon>Dikarya</taxon>
        <taxon>Basidiomycota</taxon>
        <taxon>Agaricomycotina</taxon>
        <taxon>Agaricomycetes</taxon>
        <taxon>Polyporales</taxon>
        <taxon>Cerrenaceae</taxon>
        <taxon>Cerrena</taxon>
    </lineage>
</organism>
<dbReference type="AlphaFoldDB" id="A0AAW0GHT3"/>
<feature type="region of interest" description="Disordered" evidence="1">
    <location>
        <begin position="292"/>
        <end position="362"/>
    </location>
</feature>
<name>A0AAW0GHT3_9APHY</name>
<evidence type="ECO:0000313" key="3">
    <source>
        <dbReference type="EMBL" id="KAK7690724.1"/>
    </source>
</evidence>
<feature type="compositionally biased region" description="Pro residues" evidence="1">
    <location>
        <begin position="297"/>
        <end position="309"/>
    </location>
</feature>
<feature type="region of interest" description="Disordered" evidence="1">
    <location>
        <begin position="74"/>
        <end position="158"/>
    </location>
</feature>
<keyword evidence="4" id="KW-1185">Reference proteome</keyword>
<feature type="transmembrane region" description="Helical" evidence="2">
    <location>
        <begin position="20"/>
        <end position="41"/>
    </location>
</feature>
<evidence type="ECO:0000313" key="4">
    <source>
        <dbReference type="Proteomes" id="UP001385951"/>
    </source>
</evidence>
<keyword evidence="2" id="KW-0472">Membrane</keyword>
<feature type="region of interest" description="Disordered" evidence="1">
    <location>
        <begin position="391"/>
        <end position="413"/>
    </location>
</feature>
<keyword evidence="2" id="KW-1133">Transmembrane helix</keyword>
<keyword evidence="2" id="KW-0812">Transmembrane</keyword>